<dbReference type="InterPro" id="IPR010787">
    <property type="entry name" value="DUF1385"/>
</dbReference>
<dbReference type="EMBL" id="CP059066">
    <property type="protein sequence ID" value="QSQ08434.1"/>
    <property type="molecule type" value="Genomic_DNA"/>
</dbReference>
<sequence length="285" mass="32145">MNNYHIGGQAVIEGVMMRGPRKTAIAVRKPNGEIFLHQEPVQSLANRHKFLKFPLLRGILALVESIALGIKALSLSASLSGQEEGEELTKRDLIIAVVSAIFFAIGLFFILPTITANLVKGFINSTIFLNLMEGIVRITIFILYIVVISKMKDIQRIFQYHGAEHKVIYCYERGEELRVENARKYSTLHPRCGTNFLLIVMLVSILLFSFLGWQGVIARIFSRILFLPLVAGFSYEVIKYSGKRQDNPLVKIISFPGLMLQKLTTREPDDRQIEVAIRALKGVLQ</sequence>
<organism evidence="2 3">
    <name type="scientific">Koleobacter methoxysyntrophicus</name>
    <dbReference type="NCBI Taxonomy" id="2751313"/>
    <lineage>
        <taxon>Bacteria</taxon>
        <taxon>Bacillati</taxon>
        <taxon>Bacillota</taxon>
        <taxon>Clostridia</taxon>
        <taxon>Koleobacterales</taxon>
        <taxon>Koleobacteraceae</taxon>
        <taxon>Koleobacter</taxon>
    </lineage>
</organism>
<evidence type="ECO:0000256" key="1">
    <source>
        <dbReference type="SAM" id="Phobius"/>
    </source>
</evidence>
<accession>A0A8A0RL29</accession>
<feature type="transmembrane region" description="Helical" evidence="1">
    <location>
        <begin position="127"/>
        <end position="147"/>
    </location>
</feature>
<keyword evidence="1" id="KW-1133">Transmembrane helix</keyword>
<dbReference type="RefSeq" id="WP_206708649.1">
    <property type="nucleotide sequence ID" value="NZ_CP059066.1"/>
</dbReference>
<feature type="transmembrane region" description="Helical" evidence="1">
    <location>
        <begin position="93"/>
        <end position="115"/>
    </location>
</feature>
<keyword evidence="1" id="KW-0472">Membrane</keyword>
<evidence type="ECO:0008006" key="4">
    <source>
        <dbReference type="Google" id="ProtNLM"/>
    </source>
</evidence>
<proteinExistence type="predicted"/>
<evidence type="ECO:0000313" key="2">
    <source>
        <dbReference type="EMBL" id="QSQ08434.1"/>
    </source>
</evidence>
<keyword evidence="1" id="KW-0812">Transmembrane</keyword>
<reference evidence="2" key="1">
    <citation type="submission" date="2020-07" db="EMBL/GenBank/DDBJ databases">
        <title>Koleobacter methoxysyntrophicus gen. nov., sp. nov., a novel anaerobic bacterium isolated from deep subsurface oil field and proposal of Koleobacterales ord. nov. in the phylum Firmicutes.</title>
        <authorList>
            <person name="Sakamoto S."/>
            <person name="Tamaki H."/>
        </authorList>
    </citation>
    <scope>NUCLEOTIDE SEQUENCE</scope>
    <source>
        <strain evidence="2">NRmbB1</strain>
    </source>
</reference>
<dbReference type="PANTHER" id="PTHR42867">
    <property type="entry name" value="MEMBRANE PROTEIN-RELATED"/>
    <property type="match status" value="1"/>
</dbReference>
<dbReference type="Proteomes" id="UP000662904">
    <property type="component" value="Chromosome"/>
</dbReference>
<protein>
    <recommendedName>
        <fullName evidence="4">DUF1385 domain-containing protein</fullName>
    </recommendedName>
</protein>
<evidence type="ECO:0000313" key="3">
    <source>
        <dbReference type="Proteomes" id="UP000662904"/>
    </source>
</evidence>
<dbReference type="KEGG" id="kme:H0A61_00756"/>
<name>A0A8A0RL29_9FIRM</name>
<feature type="transmembrane region" description="Helical" evidence="1">
    <location>
        <begin position="193"/>
        <end position="214"/>
    </location>
</feature>
<dbReference type="AlphaFoldDB" id="A0A8A0RL29"/>
<keyword evidence="3" id="KW-1185">Reference proteome</keyword>
<dbReference type="PANTHER" id="PTHR42867:SF1">
    <property type="entry name" value="MEMBRANE PROTEIN-RELATED"/>
    <property type="match status" value="1"/>
</dbReference>
<gene>
    <name evidence="2" type="ORF">H0A61_00756</name>
</gene>
<dbReference type="Pfam" id="PF07136">
    <property type="entry name" value="DUF1385"/>
    <property type="match status" value="1"/>
</dbReference>